<dbReference type="Proteomes" id="UP000326396">
    <property type="component" value="Linkage Group LG4"/>
</dbReference>
<evidence type="ECO:0000313" key="2">
    <source>
        <dbReference type="Proteomes" id="UP000326396"/>
    </source>
</evidence>
<organism evidence="1 2">
    <name type="scientific">Mikania micrantha</name>
    <name type="common">bitter vine</name>
    <dbReference type="NCBI Taxonomy" id="192012"/>
    <lineage>
        <taxon>Eukaryota</taxon>
        <taxon>Viridiplantae</taxon>
        <taxon>Streptophyta</taxon>
        <taxon>Embryophyta</taxon>
        <taxon>Tracheophyta</taxon>
        <taxon>Spermatophyta</taxon>
        <taxon>Magnoliopsida</taxon>
        <taxon>eudicotyledons</taxon>
        <taxon>Gunneridae</taxon>
        <taxon>Pentapetalae</taxon>
        <taxon>asterids</taxon>
        <taxon>campanulids</taxon>
        <taxon>Asterales</taxon>
        <taxon>Asteraceae</taxon>
        <taxon>Asteroideae</taxon>
        <taxon>Heliantheae alliance</taxon>
        <taxon>Eupatorieae</taxon>
        <taxon>Mikania</taxon>
    </lineage>
</organism>
<dbReference type="GO" id="GO:0009534">
    <property type="term" value="C:chloroplast thylakoid"/>
    <property type="evidence" value="ECO:0007669"/>
    <property type="project" value="TreeGrafter"/>
</dbReference>
<gene>
    <name evidence="1" type="ORF">E3N88_26649</name>
</gene>
<evidence type="ECO:0000313" key="1">
    <source>
        <dbReference type="EMBL" id="KAD4178058.1"/>
    </source>
</evidence>
<proteinExistence type="predicted"/>
<protein>
    <submittedName>
        <fullName evidence="1">Uncharacterized protein</fullName>
    </submittedName>
</protein>
<dbReference type="EMBL" id="SZYD01000014">
    <property type="protein sequence ID" value="KAD4178058.1"/>
    <property type="molecule type" value="Genomic_DNA"/>
</dbReference>
<accession>A0A5N6MUL5</accession>
<reference evidence="1 2" key="1">
    <citation type="submission" date="2019-05" db="EMBL/GenBank/DDBJ databases">
        <title>Mikania micrantha, genome provides insights into the molecular mechanism of rapid growth.</title>
        <authorList>
            <person name="Liu B."/>
        </authorList>
    </citation>
    <scope>NUCLEOTIDE SEQUENCE [LARGE SCALE GENOMIC DNA]</scope>
    <source>
        <strain evidence="1">NLD-2019</strain>
        <tissue evidence="1">Leaf</tissue>
    </source>
</reference>
<name>A0A5N6MUL5_9ASTR</name>
<dbReference type="PANTHER" id="PTHR34679">
    <property type="match status" value="1"/>
</dbReference>
<sequence length="119" mass="13627">MGWQWWRVDTLQDEINQLKKQDESQPELEPSLLQLQIQQLSEDRKELIKGQYRDKHFNACSMLLGFGVFESIGGGVNTYLRTGKLFLGPHLYTRAAAALVLPMQKGNETARKLHTVLDV</sequence>
<dbReference type="Pfam" id="PF13301">
    <property type="entry name" value="DUF4079"/>
    <property type="match status" value="1"/>
</dbReference>
<keyword evidence="2" id="KW-1185">Reference proteome</keyword>
<comment type="caution">
    <text evidence="1">The sequence shown here is derived from an EMBL/GenBank/DDBJ whole genome shotgun (WGS) entry which is preliminary data.</text>
</comment>
<dbReference type="AlphaFoldDB" id="A0A5N6MUL5"/>
<dbReference type="PANTHER" id="PTHR34679:SF2">
    <property type="entry name" value="OS02G0122500 PROTEIN"/>
    <property type="match status" value="1"/>
</dbReference>
<dbReference type="OrthoDB" id="4914at2759"/>
<dbReference type="InterPro" id="IPR025067">
    <property type="entry name" value="DUF4079"/>
</dbReference>